<evidence type="ECO:0000313" key="10">
    <source>
        <dbReference type="Proteomes" id="UP001595751"/>
    </source>
</evidence>
<comment type="caution">
    <text evidence="9">The sequence shown here is derived from an EMBL/GenBank/DDBJ whole genome shotgun (WGS) entry which is preliminary data.</text>
</comment>
<feature type="transmembrane region" description="Helical" evidence="7">
    <location>
        <begin position="185"/>
        <end position="202"/>
    </location>
</feature>
<evidence type="ECO:0000256" key="5">
    <source>
        <dbReference type="ARBA" id="ARBA00022989"/>
    </source>
</evidence>
<dbReference type="SUPFAM" id="SSF161098">
    <property type="entry name" value="MetI-like"/>
    <property type="match status" value="1"/>
</dbReference>
<feature type="domain" description="ABC transmembrane type-1" evidence="8">
    <location>
        <begin position="101"/>
        <end position="304"/>
    </location>
</feature>
<dbReference type="Pfam" id="PF19300">
    <property type="entry name" value="BPD_transp_1_N"/>
    <property type="match status" value="1"/>
</dbReference>
<dbReference type="RefSeq" id="WP_290289042.1">
    <property type="nucleotide sequence ID" value="NZ_CP047211.1"/>
</dbReference>
<evidence type="ECO:0000313" key="9">
    <source>
        <dbReference type="EMBL" id="MFC3849882.1"/>
    </source>
</evidence>
<dbReference type="PROSITE" id="PS50928">
    <property type="entry name" value="ABC_TM1"/>
    <property type="match status" value="1"/>
</dbReference>
<evidence type="ECO:0000256" key="7">
    <source>
        <dbReference type="RuleBase" id="RU363032"/>
    </source>
</evidence>
<evidence type="ECO:0000256" key="2">
    <source>
        <dbReference type="ARBA" id="ARBA00022448"/>
    </source>
</evidence>
<dbReference type="PANTHER" id="PTHR43163:SF3">
    <property type="entry name" value="PEPTIDE ABC TRANSPORTER PERMEASE PROTEIN"/>
    <property type="match status" value="1"/>
</dbReference>
<comment type="subcellular location">
    <subcellularLocation>
        <location evidence="1 7">Cell membrane</location>
        <topology evidence="1 7">Multi-pass membrane protein</topology>
    </subcellularLocation>
</comment>
<evidence type="ECO:0000259" key="8">
    <source>
        <dbReference type="PROSITE" id="PS50928"/>
    </source>
</evidence>
<dbReference type="Proteomes" id="UP001595751">
    <property type="component" value="Unassembled WGS sequence"/>
</dbReference>
<feature type="transmembrane region" description="Helical" evidence="7">
    <location>
        <begin position="286"/>
        <end position="306"/>
    </location>
</feature>
<organism evidence="9 10">
    <name type="scientific">Corynebacterium hansenii</name>
    <dbReference type="NCBI Taxonomy" id="394964"/>
    <lineage>
        <taxon>Bacteria</taxon>
        <taxon>Bacillati</taxon>
        <taxon>Actinomycetota</taxon>
        <taxon>Actinomycetes</taxon>
        <taxon>Mycobacteriales</taxon>
        <taxon>Corynebacteriaceae</taxon>
        <taxon>Corynebacterium</taxon>
    </lineage>
</organism>
<keyword evidence="4 7" id="KW-0812">Transmembrane</keyword>
<protein>
    <submittedName>
        <fullName evidence="9">ABC transporter permease</fullName>
    </submittedName>
</protein>
<evidence type="ECO:0000256" key="4">
    <source>
        <dbReference type="ARBA" id="ARBA00022692"/>
    </source>
</evidence>
<dbReference type="PANTHER" id="PTHR43163">
    <property type="entry name" value="DIPEPTIDE TRANSPORT SYSTEM PERMEASE PROTEIN DPPB-RELATED"/>
    <property type="match status" value="1"/>
</dbReference>
<keyword evidence="5 7" id="KW-1133">Transmembrane helix</keyword>
<evidence type="ECO:0000256" key="3">
    <source>
        <dbReference type="ARBA" id="ARBA00022475"/>
    </source>
</evidence>
<reference evidence="10" key="1">
    <citation type="journal article" date="2019" name="Int. J. Syst. Evol. Microbiol.">
        <title>The Global Catalogue of Microorganisms (GCM) 10K type strain sequencing project: providing services to taxonomists for standard genome sequencing and annotation.</title>
        <authorList>
            <consortium name="The Broad Institute Genomics Platform"/>
            <consortium name="The Broad Institute Genome Sequencing Center for Infectious Disease"/>
            <person name="Wu L."/>
            <person name="Ma J."/>
        </authorList>
    </citation>
    <scope>NUCLEOTIDE SEQUENCE [LARGE SCALE GENOMIC DNA]</scope>
    <source>
        <strain evidence="10">CCUG 53252</strain>
    </source>
</reference>
<feature type="transmembrane region" description="Helical" evidence="7">
    <location>
        <begin position="146"/>
        <end position="165"/>
    </location>
</feature>
<sequence length="323" mass="32632">MRFGPQPARSAFAGAVRWLSVLAGASALTFVLMDWLPGDAATIIARTSDAARIEQVRADLGLDRPLAVRLAEWASALVLHGDGGSLFSSGAPVWEAAAVPARNSAILVAFALPSLILLGVVTGAVAGARPGSARDGAVSTGAQTTLAVPEFALATLLLVVLAGLLRVAPAVSLVPPGGTPLDRPAALIVPVLGIALTGGAWLQRMVRAAVVDASLRPHVRAAALAGMHPAAVMLRHTLPAAAGPIAQACAATVPYAVTGTVVIENVVGYPGAGTLVAGLVSARETVAVSSLVVIFAAITVAAFAMAERMSGLGDEINDRRARR</sequence>
<dbReference type="Gene3D" id="1.10.3720.10">
    <property type="entry name" value="MetI-like"/>
    <property type="match status" value="1"/>
</dbReference>
<gene>
    <name evidence="9" type="ORF">ACFORJ_06850</name>
</gene>
<keyword evidence="3" id="KW-1003">Cell membrane</keyword>
<comment type="similarity">
    <text evidence="7">Belongs to the binding-protein-dependent transport system permease family.</text>
</comment>
<dbReference type="Pfam" id="PF00528">
    <property type="entry name" value="BPD_transp_1"/>
    <property type="match status" value="1"/>
</dbReference>
<proteinExistence type="inferred from homology"/>
<name>A0ABV7ZMT9_9CORY</name>
<keyword evidence="2 7" id="KW-0813">Transport</keyword>
<accession>A0ABV7ZMT9</accession>
<keyword evidence="10" id="KW-1185">Reference proteome</keyword>
<keyword evidence="6 7" id="KW-0472">Membrane</keyword>
<dbReference type="CDD" id="cd06261">
    <property type="entry name" value="TM_PBP2"/>
    <property type="match status" value="1"/>
</dbReference>
<evidence type="ECO:0000256" key="1">
    <source>
        <dbReference type="ARBA" id="ARBA00004651"/>
    </source>
</evidence>
<evidence type="ECO:0000256" key="6">
    <source>
        <dbReference type="ARBA" id="ARBA00023136"/>
    </source>
</evidence>
<dbReference type="InterPro" id="IPR035906">
    <property type="entry name" value="MetI-like_sf"/>
</dbReference>
<feature type="transmembrane region" description="Helical" evidence="7">
    <location>
        <begin position="105"/>
        <end position="126"/>
    </location>
</feature>
<dbReference type="InterPro" id="IPR045621">
    <property type="entry name" value="BPD_transp_1_N"/>
</dbReference>
<dbReference type="EMBL" id="JBHRZN010000002">
    <property type="protein sequence ID" value="MFC3849882.1"/>
    <property type="molecule type" value="Genomic_DNA"/>
</dbReference>
<dbReference type="InterPro" id="IPR000515">
    <property type="entry name" value="MetI-like"/>
</dbReference>